<organism evidence="1 2">
    <name type="scientific">Phlyctema vagabunda</name>
    <dbReference type="NCBI Taxonomy" id="108571"/>
    <lineage>
        <taxon>Eukaryota</taxon>
        <taxon>Fungi</taxon>
        <taxon>Dikarya</taxon>
        <taxon>Ascomycota</taxon>
        <taxon>Pezizomycotina</taxon>
        <taxon>Leotiomycetes</taxon>
        <taxon>Helotiales</taxon>
        <taxon>Dermateaceae</taxon>
        <taxon>Phlyctema</taxon>
    </lineage>
</organism>
<gene>
    <name evidence="1" type="ORF">PVAG01_09701</name>
</gene>
<evidence type="ECO:0000313" key="2">
    <source>
        <dbReference type="Proteomes" id="UP001629113"/>
    </source>
</evidence>
<proteinExistence type="predicted"/>
<protein>
    <submittedName>
        <fullName evidence="1">Uncharacterized protein</fullName>
    </submittedName>
</protein>
<accession>A0ABR4P846</accession>
<sequence length="52" mass="5760">MTLSSPLVGLTYYRTRTRSIATCTRPADSRSHIQYALVAMVTRPSHPPDLGI</sequence>
<dbReference type="EMBL" id="JBFCZG010000008">
    <property type="protein sequence ID" value="KAL3419479.1"/>
    <property type="molecule type" value="Genomic_DNA"/>
</dbReference>
<name>A0ABR4P846_9HELO</name>
<keyword evidence="2" id="KW-1185">Reference proteome</keyword>
<reference evidence="1 2" key="1">
    <citation type="submission" date="2024-06" db="EMBL/GenBank/DDBJ databases">
        <title>Complete genome of Phlyctema vagabunda strain 19-DSS-EL-015.</title>
        <authorList>
            <person name="Fiorenzani C."/>
        </authorList>
    </citation>
    <scope>NUCLEOTIDE SEQUENCE [LARGE SCALE GENOMIC DNA]</scope>
    <source>
        <strain evidence="1 2">19-DSS-EL-015</strain>
    </source>
</reference>
<comment type="caution">
    <text evidence="1">The sequence shown here is derived from an EMBL/GenBank/DDBJ whole genome shotgun (WGS) entry which is preliminary data.</text>
</comment>
<dbReference type="Proteomes" id="UP001629113">
    <property type="component" value="Unassembled WGS sequence"/>
</dbReference>
<evidence type="ECO:0000313" key="1">
    <source>
        <dbReference type="EMBL" id="KAL3419479.1"/>
    </source>
</evidence>